<dbReference type="PANTHER" id="PTHR11070:SF2">
    <property type="entry name" value="ATP-DEPENDENT DNA HELICASE SRS2"/>
    <property type="match status" value="1"/>
</dbReference>
<dbReference type="PANTHER" id="PTHR11070">
    <property type="entry name" value="UVRD / RECB / PCRA DNA HELICASE FAMILY MEMBER"/>
    <property type="match status" value="1"/>
</dbReference>
<keyword evidence="2" id="KW-0547">Nucleotide-binding</keyword>
<feature type="non-terminal residue" evidence="12">
    <location>
        <position position="243"/>
    </location>
</feature>
<comment type="caution">
    <text evidence="12">The sequence shown here is derived from an EMBL/GenBank/DDBJ whole genome shotgun (WGS) entry which is preliminary data.</text>
</comment>
<dbReference type="Gene3D" id="3.40.50.300">
    <property type="entry name" value="P-loop containing nucleotide triphosphate hydrolases"/>
    <property type="match status" value="2"/>
</dbReference>
<dbReference type="GO" id="GO:0003677">
    <property type="term" value="F:DNA binding"/>
    <property type="evidence" value="ECO:0007669"/>
    <property type="project" value="UniProtKB-KW"/>
</dbReference>
<dbReference type="GO" id="GO:0000725">
    <property type="term" value="P:recombinational repair"/>
    <property type="evidence" value="ECO:0007669"/>
    <property type="project" value="TreeGrafter"/>
</dbReference>
<dbReference type="InterPro" id="IPR014017">
    <property type="entry name" value="DNA_helicase_UvrD-like_C"/>
</dbReference>
<evidence type="ECO:0000256" key="4">
    <source>
        <dbReference type="ARBA" id="ARBA00022806"/>
    </source>
</evidence>
<comment type="catalytic activity">
    <reaction evidence="8">
        <text>Couples ATP hydrolysis with the unwinding of duplex DNA by translocating in the 3'-5' direction.</text>
        <dbReference type="EC" id="5.6.2.4"/>
    </reaction>
</comment>
<keyword evidence="7" id="KW-0413">Isomerase</keyword>
<dbReference type="SUPFAM" id="SSF52540">
    <property type="entry name" value="P-loop containing nucleoside triphosphate hydrolases"/>
    <property type="match status" value="1"/>
</dbReference>
<dbReference type="InterPro" id="IPR027417">
    <property type="entry name" value="P-loop_NTPase"/>
</dbReference>
<keyword evidence="5" id="KW-0067">ATP-binding</keyword>
<dbReference type="GO" id="GO:0033202">
    <property type="term" value="C:DNA helicase complex"/>
    <property type="evidence" value="ECO:0007669"/>
    <property type="project" value="TreeGrafter"/>
</dbReference>
<comment type="catalytic activity">
    <reaction evidence="10">
        <text>ATP + H2O = ADP + phosphate + H(+)</text>
        <dbReference type="Rhea" id="RHEA:13065"/>
        <dbReference type="ChEBI" id="CHEBI:15377"/>
        <dbReference type="ChEBI" id="CHEBI:15378"/>
        <dbReference type="ChEBI" id="CHEBI:30616"/>
        <dbReference type="ChEBI" id="CHEBI:43474"/>
        <dbReference type="ChEBI" id="CHEBI:456216"/>
        <dbReference type="EC" id="5.6.2.4"/>
    </reaction>
</comment>
<evidence type="ECO:0000256" key="6">
    <source>
        <dbReference type="ARBA" id="ARBA00023125"/>
    </source>
</evidence>
<dbReference type="PROSITE" id="PS51198">
    <property type="entry name" value="UVRD_HELICASE_ATP_BIND"/>
    <property type="match status" value="1"/>
</dbReference>
<feature type="non-terminal residue" evidence="12">
    <location>
        <position position="1"/>
    </location>
</feature>
<dbReference type="GO" id="GO:0005829">
    <property type="term" value="C:cytosol"/>
    <property type="evidence" value="ECO:0007669"/>
    <property type="project" value="TreeGrafter"/>
</dbReference>
<comment type="similarity">
    <text evidence="1">Belongs to the helicase family. UvrD subfamily.</text>
</comment>
<dbReference type="InterPro" id="IPR000212">
    <property type="entry name" value="DNA_helicase_UvrD/REP"/>
</dbReference>
<evidence type="ECO:0000259" key="11">
    <source>
        <dbReference type="PROSITE" id="PS51198"/>
    </source>
</evidence>
<accession>X0X500</accession>
<dbReference type="EC" id="5.6.2.4" evidence="9"/>
<dbReference type="Gene3D" id="1.10.10.160">
    <property type="match status" value="1"/>
</dbReference>
<evidence type="ECO:0000256" key="1">
    <source>
        <dbReference type="ARBA" id="ARBA00009922"/>
    </source>
</evidence>
<dbReference type="EMBL" id="BARS01048606">
    <property type="protein sequence ID" value="GAG38324.1"/>
    <property type="molecule type" value="Genomic_DNA"/>
</dbReference>
<evidence type="ECO:0000313" key="12">
    <source>
        <dbReference type="EMBL" id="GAG38324.1"/>
    </source>
</evidence>
<dbReference type="Pfam" id="PF13361">
    <property type="entry name" value="UvrD_C"/>
    <property type="match status" value="1"/>
</dbReference>
<dbReference type="GO" id="GO:0005524">
    <property type="term" value="F:ATP binding"/>
    <property type="evidence" value="ECO:0007669"/>
    <property type="project" value="UniProtKB-KW"/>
</dbReference>
<dbReference type="AlphaFoldDB" id="X0X500"/>
<dbReference type="InterPro" id="IPR013986">
    <property type="entry name" value="DExx_box_DNA_helicase_dom_sf"/>
</dbReference>
<name>X0X500_9ZZZZ</name>
<reference evidence="12" key="1">
    <citation type="journal article" date="2014" name="Front. Microbiol.">
        <title>High frequency of phylogenetically diverse reductive dehalogenase-homologous genes in deep subseafloor sedimentary metagenomes.</title>
        <authorList>
            <person name="Kawai M."/>
            <person name="Futagami T."/>
            <person name="Toyoda A."/>
            <person name="Takaki Y."/>
            <person name="Nishi S."/>
            <person name="Hori S."/>
            <person name="Arai W."/>
            <person name="Tsubouchi T."/>
            <person name="Morono Y."/>
            <person name="Uchiyama I."/>
            <person name="Ito T."/>
            <person name="Fujiyama A."/>
            <person name="Inagaki F."/>
            <person name="Takami H."/>
        </authorList>
    </citation>
    <scope>NUCLEOTIDE SEQUENCE</scope>
    <source>
        <strain evidence="12">Expedition CK06-06</strain>
    </source>
</reference>
<dbReference type="InterPro" id="IPR014016">
    <property type="entry name" value="UvrD-like_ATP-bd"/>
</dbReference>
<evidence type="ECO:0000256" key="2">
    <source>
        <dbReference type="ARBA" id="ARBA00022741"/>
    </source>
</evidence>
<gene>
    <name evidence="12" type="ORF">S01H1_72821</name>
</gene>
<keyword evidence="4" id="KW-0347">Helicase</keyword>
<dbReference type="CDD" id="cd17932">
    <property type="entry name" value="DEXQc_UvrD"/>
    <property type="match status" value="1"/>
</dbReference>
<dbReference type="GO" id="GO:0016787">
    <property type="term" value="F:hydrolase activity"/>
    <property type="evidence" value="ECO:0007669"/>
    <property type="project" value="UniProtKB-KW"/>
</dbReference>
<dbReference type="Pfam" id="PF00580">
    <property type="entry name" value="UvrD-helicase"/>
    <property type="match status" value="1"/>
</dbReference>
<feature type="domain" description="UvrD-like helicase ATP-binding" evidence="11">
    <location>
        <begin position="1"/>
        <end position="190"/>
    </location>
</feature>
<evidence type="ECO:0000256" key="3">
    <source>
        <dbReference type="ARBA" id="ARBA00022801"/>
    </source>
</evidence>
<protein>
    <recommendedName>
        <fullName evidence="9">DNA 3'-5' helicase</fullName>
        <ecNumber evidence="9">5.6.2.4</ecNumber>
    </recommendedName>
</protein>
<organism evidence="12">
    <name type="scientific">marine sediment metagenome</name>
    <dbReference type="NCBI Taxonomy" id="412755"/>
    <lineage>
        <taxon>unclassified sequences</taxon>
        <taxon>metagenomes</taxon>
        <taxon>ecological metagenomes</taxon>
    </lineage>
</organism>
<proteinExistence type="inferred from homology"/>
<keyword evidence="3" id="KW-0378">Hydrolase</keyword>
<keyword evidence="6" id="KW-0238">DNA-binding</keyword>
<evidence type="ECO:0000256" key="7">
    <source>
        <dbReference type="ARBA" id="ARBA00023235"/>
    </source>
</evidence>
<evidence type="ECO:0000256" key="8">
    <source>
        <dbReference type="ARBA" id="ARBA00034617"/>
    </source>
</evidence>
<evidence type="ECO:0000256" key="10">
    <source>
        <dbReference type="ARBA" id="ARBA00048988"/>
    </source>
</evidence>
<dbReference type="GO" id="GO:0043138">
    <property type="term" value="F:3'-5' DNA helicase activity"/>
    <property type="evidence" value="ECO:0007669"/>
    <property type="project" value="UniProtKB-EC"/>
</dbReference>
<evidence type="ECO:0000256" key="9">
    <source>
        <dbReference type="ARBA" id="ARBA00034808"/>
    </source>
</evidence>
<evidence type="ECO:0000256" key="5">
    <source>
        <dbReference type="ARBA" id="ARBA00022840"/>
    </source>
</evidence>
<sequence>LRQYSSFAAITPNFSIYNDSDQTACVRQAVKDCELDTSNFAPSRMLNAISALKNNLTDPESFKEDAVGFFLSAVSKVYMRYSQLLNERNALDFDDLLMKTAFLLRDHPDVCNQLSNRFQFLLVDEYQDTNHAQYQIAKYLVSAHNNICVTGDPDQSIYRWRGADIRNILAFEKDWPDAVVVKLEENFRSTPQILELADKLIANNQKRKAKTLIPTKPPGKDVEVNVFEDEIAESNGLAKSITE</sequence>